<feature type="transmembrane region" description="Helical" evidence="2">
    <location>
        <begin position="119"/>
        <end position="139"/>
    </location>
</feature>
<keyword evidence="2" id="KW-0472">Membrane</keyword>
<evidence type="ECO:0000256" key="1">
    <source>
        <dbReference type="SAM" id="MobiDB-lite"/>
    </source>
</evidence>
<dbReference type="Proteomes" id="UP000282076">
    <property type="component" value="Unassembled WGS sequence"/>
</dbReference>
<dbReference type="AlphaFoldDB" id="A0A494XPR6"/>
<evidence type="ECO:0000313" key="4">
    <source>
        <dbReference type="Proteomes" id="UP000282076"/>
    </source>
</evidence>
<sequence>MNYVEDEYPVQCTQCGQINQSAKFCVKCGANLQAAATSEGANIGFQPPVQPLPAAQPQPQPQQTSYQQSRPNLQKPVAHAHPNPQLQQAKQVGKQYLDYFLEVLKSPVRKGQNSTDADMVNGLITLILFSLVLPLIAYIKARATFRRFDFGGFGFADSVSFSGVVIKPFFFLIIIVLLVNSVMFLVLKLGNVNLSYREVTARFGSFMIPSVASFAVALLFSLISSGSVIMGLLIGIGLFSWFVAVCFVIYSFKRDQTSGLDAFYGVILTYIACAILIALLGADLAHTLFRGLDSPLNF</sequence>
<evidence type="ECO:0000313" key="3">
    <source>
        <dbReference type="EMBL" id="RKP50139.1"/>
    </source>
</evidence>
<feature type="transmembrane region" description="Helical" evidence="2">
    <location>
        <begin position="262"/>
        <end position="282"/>
    </location>
</feature>
<feature type="compositionally biased region" description="Pro residues" evidence="1">
    <location>
        <begin position="48"/>
        <end position="60"/>
    </location>
</feature>
<evidence type="ECO:0000256" key="2">
    <source>
        <dbReference type="SAM" id="Phobius"/>
    </source>
</evidence>
<keyword evidence="4" id="KW-1185">Reference proteome</keyword>
<dbReference type="EMBL" id="RBZM01000008">
    <property type="protein sequence ID" value="RKP50139.1"/>
    <property type="molecule type" value="Genomic_DNA"/>
</dbReference>
<protein>
    <submittedName>
        <fullName evidence="3">Zinc ribbon domain-containing protein</fullName>
    </submittedName>
</protein>
<comment type="caution">
    <text evidence="3">The sequence shown here is derived from an EMBL/GenBank/DDBJ whole genome shotgun (WGS) entry which is preliminary data.</text>
</comment>
<organism evidence="3 4">
    <name type="scientific">Cohnella endophytica</name>
    <dbReference type="NCBI Taxonomy" id="2419778"/>
    <lineage>
        <taxon>Bacteria</taxon>
        <taxon>Bacillati</taxon>
        <taxon>Bacillota</taxon>
        <taxon>Bacilli</taxon>
        <taxon>Bacillales</taxon>
        <taxon>Paenibacillaceae</taxon>
        <taxon>Cohnella</taxon>
    </lineage>
</organism>
<accession>A0A494XPR6</accession>
<keyword evidence="2" id="KW-0812">Transmembrane</keyword>
<feature type="transmembrane region" description="Helical" evidence="2">
    <location>
        <begin position="159"/>
        <end position="187"/>
    </location>
</feature>
<gene>
    <name evidence="3" type="ORF">D7Z26_20250</name>
</gene>
<feature type="region of interest" description="Disordered" evidence="1">
    <location>
        <begin position="46"/>
        <end position="79"/>
    </location>
</feature>
<name>A0A494XPR6_9BACL</name>
<keyword evidence="2" id="KW-1133">Transmembrane helix</keyword>
<feature type="transmembrane region" description="Helical" evidence="2">
    <location>
        <begin position="229"/>
        <end position="250"/>
    </location>
</feature>
<reference evidence="3 4" key="1">
    <citation type="submission" date="2018-10" db="EMBL/GenBank/DDBJ databases">
        <title>Cohnella sp. M2MS4P-1, whole genome shotgun sequence.</title>
        <authorList>
            <person name="Tuo L."/>
        </authorList>
    </citation>
    <scope>NUCLEOTIDE SEQUENCE [LARGE SCALE GENOMIC DNA]</scope>
    <source>
        <strain evidence="3 4">M2MS4P-1</strain>
    </source>
</reference>
<proteinExistence type="predicted"/>
<feature type="transmembrane region" description="Helical" evidence="2">
    <location>
        <begin position="199"/>
        <end position="223"/>
    </location>
</feature>